<reference evidence="6 7" key="1">
    <citation type="submission" date="2022-09" db="EMBL/GenBank/DDBJ databases">
        <authorList>
            <person name="Han X.L."/>
            <person name="Wang Q."/>
            <person name="Lu T."/>
        </authorList>
    </citation>
    <scope>NUCLEOTIDE SEQUENCE [LARGE SCALE GENOMIC DNA]</scope>
    <source>
        <strain evidence="6 7">WQ 127069</strain>
    </source>
</reference>
<sequence length="300" mass="34077">MEIRQLEYFMAVCKTLHFTRASEELGVTQPTLSHQIKALEDEMGTLLFDRIGKKTAITEAGFILLKHCHTIFNSMVSAREEIQELQTMKQGSLTVGALTGELNQLVSQLLLEFHDNYPNIKITIVSSDDIVERALQNEIDFALTIVPVHDERMTTVPLYEEELYLAISKHHPLAHNAAVHLDEIAHLPFILFPKYYKCRQQIDAACSLQGISIAPLIETDSPEAIICLIENQAGVSILSRTLLNIWNNEHINIIKIENPSFHRQIGVVHHKEKYMGYAAREFIDLLKKTTEAYHLLLPST</sequence>
<evidence type="ECO:0000259" key="5">
    <source>
        <dbReference type="PROSITE" id="PS50931"/>
    </source>
</evidence>
<evidence type="ECO:0000313" key="6">
    <source>
        <dbReference type="EMBL" id="MCU6791995.1"/>
    </source>
</evidence>
<dbReference type="CDD" id="cd05466">
    <property type="entry name" value="PBP2_LTTR_substrate"/>
    <property type="match status" value="1"/>
</dbReference>
<dbReference type="Gene3D" id="3.40.190.290">
    <property type="match status" value="1"/>
</dbReference>
<protein>
    <submittedName>
        <fullName evidence="6">LysR family transcriptional regulator</fullName>
    </submittedName>
</protein>
<dbReference type="InterPro" id="IPR050950">
    <property type="entry name" value="HTH-type_LysR_regulators"/>
</dbReference>
<dbReference type="Pfam" id="PF00126">
    <property type="entry name" value="HTH_1"/>
    <property type="match status" value="1"/>
</dbReference>
<dbReference type="PRINTS" id="PR00039">
    <property type="entry name" value="HTHLYSR"/>
</dbReference>
<dbReference type="InterPro" id="IPR036388">
    <property type="entry name" value="WH-like_DNA-bd_sf"/>
</dbReference>
<dbReference type="Pfam" id="PF03466">
    <property type="entry name" value="LysR_substrate"/>
    <property type="match status" value="1"/>
</dbReference>
<keyword evidence="3" id="KW-0238">DNA-binding</keyword>
<comment type="similarity">
    <text evidence="1">Belongs to the LysR transcriptional regulatory family.</text>
</comment>
<evidence type="ECO:0000256" key="2">
    <source>
        <dbReference type="ARBA" id="ARBA00023015"/>
    </source>
</evidence>
<keyword evidence="2" id="KW-0805">Transcription regulation</keyword>
<name>A0ABT2UBL2_9BACL</name>
<dbReference type="InterPro" id="IPR005119">
    <property type="entry name" value="LysR_subst-bd"/>
</dbReference>
<keyword evidence="7" id="KW-1185">Reference proteome</keyword>
<dbReference type="PANTHER" id="PTHR30419">
    <property type="entry name" value="HTH-TYPE TRANSCRIPTIONAL REGULATOR YBHD"/>
    <property type="match status" value="1"/>
</dbReference>
<dbReference type="InterPro" id="IPR000847">
    <property type="entry name" value="LysR_HTH_N"/>
</dbReference>
<dbReference type="PANTHER" id="PTHR30419:SF8">
    <property type="entry name" value="NITROGEN ASSIMILATION TRANSCRIPTIONAL ACTIVATOR-RELATED"/>
    <property type="match status" value="1"/>
</dbReference>
<dbReference type="Gene3D" id="1.10.10.10">
    <property type="entry name" value="Winged helix-like DNA-binding domain superfamily/Winged helix DNA-binding domain"/>
    <property type="match status" value="1"/>
</dbReference>
<accession>A0ABT2UBL2</accession>
<evidence type="ECO:0000256" key="1">
    <source>
        <dbReference type="ARBA" id="ARBA00009437"/>
    </source>
</evidence>
<feature type="domain" description="HTH lysR-type" evidence="5">
    <location>
        <begin position="1"/>
        <end position="58"/>
    </location>
</feature>
<proteinExistence type="inferred from homology"/>
<dbReference type="PROSITE" id="PS50931">
    <property type="entry name" value="HTH_LYSR"/>
    <property type="match status" value="1"/>
</dbReference>
<dbReference type="RefSeq" id="WP_262683395.1">
    <property type="nucleotide sequence ID" value="NZ_JAOQIO010000016.1"/>
</dbReference>
<dbReference type="InterPro" id="IPR036390">
    <property type="entry name" value="WH_DNA-bd_sf"/>
</dbReference>
<comment type="caution">
    <text evidence="6">The sequence shown here is derived from an EMBL/GenBank/DDBJ whole genome shotgun (WGS) entry which is preliminary data.</text>
</comment>
<evidence type="ECO:0000256" key="4">
    <source>
        <dbReference type="ARBA" id="ARBA00023163"/>
    </source>
</evidence>
<gene>
    <name evidence="6" type="ORF">OB236_07630</name>
</gene>
<evidence type="ECO:0000313" key="7">
    <source>
        <dbReference type="Proteomes" id="UP001652445"/>
    </source>
</evidence>
<dbReference type="EMBL" id="JAOQIO010000016">
    <property type="protein sequence ID" value="MCU6791995.1"/>
    <property type="molecule type" value="Genomic_DNA"/>
</dbReference>
<dbReference type="SUPFAM" id="SSF53850">
    <property type="entry name" value="Periplasmic binding protein-like II"/>
    <property type="match status" value="1"/>
</dbReference>
<evidence type="ECO:0000256" key="3">
    <source>
        <dbReference type="ARBA" id="ARBA00023125"/>
    </source>
</evidence>
<organism evidence="6 7">
    <name type="scientific">Paenibacillus baimaensis</name>
    <dbReference type="NCBI Taxonomy" id="2982185"/>
    <lineage>
        <taxon>Bacteria</taxon>
        <taxon>Bacillati</taxon>
        <taxon>Bacillota</taxon>
        <taxon>Bacilli</taxon>
        <taxon>Bacillales</taxon>
        <taxon>Paenibacillaceae</taxon>
        <taxon>Paenibacillus</taxon>
    </lineage>
</organism>
<keyword evidence="4" id="KW-0804">Transcription</keyword>
<dbReference type="SUPFAM" id="SSF46785">
    <property type="entry name" value="Winged helix' DNA-binding domain"/>
    <property type="match status" value="1"/>
</dbReference>
<dbReference type="Proteomes" id="UP001652445">
    <property type="component" value="Unassembled WGS sequence"/>
</dbReference>